<dbReference type="WBParaSite" id="GPUH_0002424901-mRNA-1">
    <property type="protein sequence ID" value="GPUH_0002424901-mRNA-1"/>
    <property type="gene ID" value="GPUH_0002424901"/>
</dbReference>
<keyword evidence="3" id="KW-1185">Reference proteome</keyword>
<dbReference type="Gene3D" id="3.40.33.10">
    <property type="entry name" value="CAP"/>
    <property type="match status" value="1"/>
</dbReference>
<gene>
    <name evidence="2" type="ORF">GPUH_LOCUS24218</name>
</gene>
<accession>A0A183ETC8</accession>
<keyword evidence="1" id="KW-0812">Transmembrane</keyword>
<dbReference type="AlphaFoldDB" id="A0A183ETC8"/>
<feature type="transmembrane region" description="Helical" evidence="1">
    <location>
        <begin position="6"/>
        <end position="26"/>
    </location>
</feature>
<reference evidence="4" key="1">
    <citation type="submission" date="2016-06" db="UniProtKB">
        <authorList>
            <consortium name="WormBaseParasite"/>
        </authorList>
    </citation>
    <scope>IDENTIFICATION</scope>
</reference>
<sequence length="83" mass="9169">MTMPTTIEVGCAVNNCSVFTLLVCAYKRCQTKGRLRAKVYDPGEACKVDDECTAYPYSTCIPDGLCAIDAYEKRTVDNCLNKD</sequence>
<reference evidence="2 3" key="2">
    <citation type="submission" date="2018-11" db="EMBL/GenBank/DDBJ databases">
        <authorList>
            <consortium name="Pathogen Informatics"/>
        </authorList>
    </citation>
    <scope>NUCLEOTIDE SEQUENCE [LARGE SCALE GENOMIC DNA]</scope>
</reference>
<dbReference type="Proteomes" id="UP000271098">
    <property type="component" value="Unassembled WGS sequence"/>
</dbReference>
<keyword evidence="1" id="KW-1133">Transmembrane helix</keyword>
<dbReference type="EMBL" id="UYRT01100447">
    <property type="protein sequence ID" value="VDN42554.1"/>
    <property type="molecule type" value="Genomic_DNA"/>
</dbReference>
<dbReference type="OrthoDB" id="337038at2759"/>
<evidence type="ECO:0000313" key="4">
    <source>
        <dbReference type="WBParaSite" id="GPUH_0002424901-mRNA-1"/>
    </source>
</evidence>
<evidence type="ECO:0000256" key="1">
    <source>
        <dbReference type="SAM" id="Phobius"/>
    </source>
</evidence>
<proteinExistence type="predicted"/>
<evidence type="ECO:0000313" key="3">
    <source>
        <dbReference type="Proteomes" id="UP000271098"/>
    </source>
</evidence>
<evidence type="ECO:0000313" key="2">
    <source>
        <dbReference type="EMBL" id="VDN42554.1"/>
    </source>
</evidence>
<dbReference type="InterPro" id="IPR035940">
    <property type="entry name" value="CAP_sf"/>
</dbReference>
<organism evidence="4">
    <name type="scientific">Gongylonema pulchrum</name>
    <dbReference type="NCBI Taxonomy" id="637853"/>
    <lineage>
        <taxon>Eukaryota</taxon>
        <taxon>Metazoa</taxon>
        <taxon>Ecdysozoa</taxon>
        <taxon>Nematoda</taxon>
        <taxon>Chromadorea</taxon>
        <taxon>Rhabditida</taxon>
        <taxon>Spirurina</taxon>
        <taxon>Spiruromorpha</taxon>
        <taxon>Spiruroidea</taxon>
        <taxon>Gongylonematidae</taxon>
        <taxon>Gongylonema</taxon>
    </lineage>
</organism>
<keyword evidence="1" id="KW-0472">Membrane</keyword>
<protein>
    <submittedName>
        <fullName evidence="4">EB domain-containing protein</fullName>
    </submittedName>
</protein>
<name>A0A183ETC8_9BILA</name>